<comment type="caution">
    <text evidence="1">The sequence shown here is derived from an EMBL/GenBank/DDBJ whole genome shotgun (WGS) entry which is preliminary data.</text>
</comment>
<protein>
    <recommendedName>
        <fullName evidence="3">SpoVT-AbrB domain-containing protein</fullName>
    </recommendedName>
</protein>
<sequence>MARRKLEDRNIRKLAKNGPTYFVTLPIEGIRDLGWIKSQKLVVNVDKKNKKIVIKDWKK</sequence>
<accession>A0A1F5EIM5</accession>
<name>A0A1F5EIM5_9BACT</name>
<dbReference type="EMBL" id="MFAE01000006">
    <property type="protein sequence ID" value="OGD67258.1"/>
    <property type="molecule type" value="Genomic_DNA"/>
</dbReference>
<evidence type="ECO:0000313" key="2">
    <source>
        <dbReference type="Proteomes" id="UP000179003"/>
    </source>
</evidence>
<proteinExistence type="predicted"/>
<dbReference type="AlphaFoldDB" id="A0A1F5EIM5"/>
<dbReference type="STRING" id="1797582.A2442_00605"/>
<organism evidence="1 2">
    <name type="scientific">Candidatus Campbellbacteria bacterium RIFOXYC2_FULL_35_25</name>
    <dbReference type="NCBI Taxonomy" id="1797582"/>
    <lineage>
        <taxon>Bacteria</taxon>
        <taxon>Candidatus Campbelliibacteriota</taxon>
    </lineage>
</organism>
<gene>
    <name evidence="1" type="ORF">A2442_00605</name>
</gene>
<reference evidence="1 2" key="1">
    <citation type="journal article" date="2016" name="Nat. Commun.">
        <title>Thousands of microbial genomes shed light on interconnected biogeochemical processes in an aquifer system.</title>
        <authorList>
            <person name="Anantharaman K."/>
            <person name="Brown C.T."/>
            <person name="Hug L.A."/>
            <person name="Sharon I."/>
            <person name="Castelle C.J."/>
            <person name="Probst A.J."/>
            <person name="Thomas B.C."/>
            <person name="Singh A."/>
            <person name="Wilkins M.J."/>
            <person name="Karaoz U."/>
            <person name="Brodie E.L."/>
            <person name="Williams K.H."/>
            <person name="Hubbard S.S."/>
            <person name="Banfield J.F."/>
        </authorList>
    </citation>
    <scope>NUCLEOTIDE SEQUENCE [LARGE SCALE GENOMIC DNA]</scope>
</reference>
<evidence type="ECO:0000313" key="1">
    <source>
        <dbReference type="EMBL" id="OGD67258.1"/>
    </source>
</evidence>
<dbReference type="Proteomes" id="UP000179003">
    <property type="component" value="Unassembled WGS sequence"/>
</dbReference>
<evidence type="ECO:0008006" key="3">
    <source>
        <dbReference type="Google" id="ProtNLM"/>
    </source>
</evidence>